<feature type="domain" description="Wall-associated receptor kinase C-terminal" evidence="9">
    <location>
        <begin position="180"/>
        <end position="247"/>
    </location>
</feature>
<dbReference type="PANTHER" id="PTHR33138">
    <property type="entry name" value="OS01G0690200 PROTEIN"/>
    <property type="match status" value="1"/>
</dbReference>
<dbReference type="EC" id="2.7.11.1" evidence="2"/>
<dbReference type="AlphaFoldDB" id="A0AA88DKN1"/>
<feature type="domain" description="Wall-associated receptor kinase galacturonan-binding" evidence="8">
    <location>
        <begin position="137"/>
        <end position="177"/>
    </location>
</feature>
<comment type="caution">
    <text evidence="10">The sequence shown here is derived from an EMBL/GenBank/DDBJ whole genome shotgun (WGS) entry which is preliminary data.</text>
</comment>
<dbReference type="Pfam" id="PF13947">
    <property type="entry name" value="GUB_WAK_bind"/>
    <property type="match status" value="1"/>
</dbReference>
<feature type="transmembrane region" description="Helical" evidence="7">
    <location>
        <begin position="97"/>
        <end position="118"/>
    </location>
</feature>
<sequence>MKIRAWPVADPMHGQEFSMRKMNRCPKVTSSNLIGYHASRGHITRASNLLLQFVGATNPSASITRLVHGNELDRAGRPNHSMAARHVGLAERKLTTYVYAVVSYPLSFLFLSLLILFLSSSFASHADDQDEDPFKSCEPFDCGGIKNISYPFRGNHQPEYCGHPEFVVDCELDREILIVSVVVPVMEEALKFYTWELPFGSILEGGFEVEWNITDEDKCEKCVGTGGGRCGHDSSSTKNNSFMCFCPLQHQSDGLICRRPQEPVPEKSKVSISLVVGFLFD</sequence>
<organism evidence="10 11">
    <name type="scientific">Ficus carica</name>
    <name type="common">Common fig</name>
    <dbReference type="NCBI Taxonomy" id="3494"/>
    <lineage>
        <taxon>Eukaryota</taxon>
        <taxon>Viridiplantae</taxon>
        <taxon>Streptophyta</taxon>
        <taxon>Embryophyta</taxon>
        <taxon>Tracheophyta</taxon>
        <taxon>Spermatophyta</taxon>
        <taxon>Magnoliopsida</taxon>
        <taxon>eudicotyledons</taxon>
        <taxon>Gunneridae</taxon>
        <taxon>Pentapetalae</taxon>
        <taxon>rosids</taxon>
        <taxon>fabids</taxon>
        <taxon>Rosales</taxon>
        <taxon>Moraceae</taxon>
        <taxon>Ficeae</taxon>
        <taxon>Ficus</taxon>
    </lineage>
</organism>
<evidence type="ECO:0000256" key="2">
    <source>
        <dbReference type="ARBA" id="ARBA00012513"/>
    </source>
</evidence>
<dbReference type="InterPro" id="IPR032872">
    <property type="entry name" value="WAK_assoc_C"/>
</dbReference>
<comment type="subcellular location">
    <subcellularLocation>
        <location evidence="1">Membrane</location>
        <topology evidence="1">Single-pass membrane protein</topology>
    </subcellularLocation>
</comment>
<keyword evidence="4" id="KW-0325">Glycoprotein</keyword>
<evidence type="ECO:0000259" key="9">
    <source>
        <dbReference type="Pfam" id="PF14380"/>
    </source>
</evidence>
<evidence type="ECO:0000256" key="1">
    <source>
        <dbReference type="ARBA" id="ARBA00004167"/>
    </source>
</evidence>
<dbReference type="Pfam" id="PF14380">
    <property type="entry name" value="WAK_assoc"/>
    <property type="match status" value="1"/>
</dbReference>
<evidence type="ECO:0000256" key="3">
    <source>
        <dbReference type="ARBA" id="ARBA00022729"/>
    </source>
</evidence>
<keyword evidence="7" id="KW-1133">Transmembrane helix</keyword>
<dbReference type="EMBL" id="BTGU01000065">
    <property type="protein sequence ID" value="GMN56784.1"/>
    <property type="molecule type" value="Genomic_DNA"/>
</dbReference>
<evidence type="ECO:0000256" key="4">
    <source>
        <dbReference type="ARBA" id="ARBA00023180"/>
    </source>
</evidence>
<dbReference type="GO" id="GO:0030247">
    <property type="term" value="F:polysaccharide binding"/>
    <property type="evidence" value="ECO:0007669"/>
    <property type="project" value="InterPro"/>
</dbReference>
<gene>
    <name evidence="10" type="ORF">TIFTF001_025883</name>
</gene>
<comment type="catalytic activity">
    <reaction evidence="5">
        <text>L-threonyl-[protein] + ATP = O-phospho-L-threonyl-[protein] + ADP + H(+)</text>
        <dbReference type="Rhea" id="RHEA:46608"/>
        <dbReference type="Rhea" id="RHEA-COMP:11060"/>
        <dbReference type="Rhea" id="RHEA-COMP:11605"/>
        <dbReference type="ChEBI" id="CHEBI:15378"/>
        <dbReference type="ChEBI" id="CHEBI:30013"/>
        <dbReference type="ChEBI" id="CHEBI:30616"/>
        <dbReference type="ChEBI" id="CHEBI:61977"/>
        <dbReference type="ChEBI" id="CHEBI:456216"/>
        <dbReference type="EC" id="2.7.11.1"/>
    </reaction>
</comment>
<dbReference type="GO" id="GO:0004674">
    <property type="term" value="F:protein serine/threonine kinase activity"/>
    <property type="evidence" value="ECO:0007669"/>
    <property type="project" value="UniProtKB-EC"/>
</dbReference>
<dbReference type="GO" id="GO:0016020">
    <property type="term" value="C:membrane"/>
    <property type="evidence" value="ECO:0007669"/>
    <property type="project" value="UniProtKB-SubCell"/>
</dbReference>
<evidence type="ECO:0000259" key="8">
    <source>
        <dbReference type="Pfam" id="PF13947"/>
    </source>
</evidence>
<keyword evidence="7" id="KW-0812">Transmembrane</keyword>
<accession>A0AA88DKN1</accession>
<keyword evidence="11" id="KW-1185">Reference proteome</keyword>
<comment type="catalytic activity">
    <reaction evidence="6">
        <text>L-seryl-[protein] + ATP = O-phospho-L-seryl-[protein] + ADP + H(+)</text>
        <dbReference type="Rhea" id="RHEA:17989"/>
        <dbReference type="Rhea" id="RHEA-COMP:9863"/>
        <dbReference type="Rhea" id="RHEA-COMP:11604"/>
        <dbReference type="ChEBI" id="CHEBI:15378"/>
        <dbReference type="ChEBI" id="CHEBI:29999"/>
        <dbReference type="ChEBI" id="CHEBI:30616"/>
        <dbReference type="ChEBI" id="CHEBI:83421"/>
        <dbReference type="ChEBI" id="CHEBI:456216"/>
        <dbReference type="EC" id="2.7.11.1"/>
    </reaction>
</comment>
<evidence type="ECO:0000256" key="5">
    <source>
        <dbReference type="ARBA" id="ARBA00047899"/>
    </source>
</evidence>
<name>A0AA88DKN1_FICCA</name>
<proteinExistence type="predicted"/>
<evidence type="ECO:0000313" key="10">
    <source>
        <dbReference type="EMBL" id="GMN56784.1"/>
    </source>
</evidence>
<reference evidence="10" key="1">
    <citation type="submission" date="2023-07" db="EMBL/GenBank/DDBJ databases">
        <title>draft genome sequence of fig (Ficus carica).</title>
        <authorList>
            <person name="Takahashi T."/>
            <person name="Nishimura K."/>
        </authorList>
    </citation>
    <scope>NUCLEOTIDE SEQUENCE</scope>
</reference>
<keyword evidence="7" id="KW-0472">Membrane</keyword>
<dbReference type="PANTHER" id="PTHR33138:SF75">
    <property type="entry name" value="WALL-ASSOCIATED RECEPTOR KINASE GALACTURONAN-BINDING DOMAIN-CONTAINING PROTEIN"/>
    <property type="match status" value="1"/>
</dbReference>
<keyword evidence="3" id="KW-0732">Signal</keyword>
<dbReference type="Proteomes" id="UP001187192">
    <property type="component" value="Unassembled WGS sequence"/>
</dbReference>
<protein>
    <recommendedName>
        <fullName evidence="2">non-specific serine/threonine protein kinase</fullName>
        <ecNumber evidence="2">2.7.11.1</ecNumber>
    </recommendedName>
</protein>
<evidence type="ECO:0000313" key="11">
    <source>
        <dbReference type="Proteomes" id="UP001187192"/>
    </source>
</evidence>
<evidence type="ECO:0000256" key="7">
    <source>
        <dbReference type="SAM" id="Phobius"/>
    </source>
</evidence>
<evidence type="ECO:0000256" key="6">
    <source>
        <dbReference type="ARBA" id="ARBA00048679"/>
    </source>
</evidence>
<dbReference type="InterPro" id="IPR025287">
    <property type="entry name" value="WAK_GUB"/>
</dbReference>